<keyword evidence="1" id="KW-0732">Signal</keyword>
<evidence type="ECO:0000256" key="1">
    <source>
        <dbReference type="SAM" id="SignalP"/>
    </source>
</evidence>
<reference evidence="2 3" key="1">
    <citation type="submission" date="2020-11" db="EMBL/GenBank/DDBJ databases">
        <authorList>
            <person name="Kim M.K."/>
        </authorList>
    </citation>
    <scope>NUCLEOTIDE SEQUENCE [LARGE SCALE GENOMIC DNA]</scope>
    <source>
        <strain evidence="2 3">BT683</strain>
    </source>
</reference>
<dbReference type="Proteomes" id="UP000597617">
    <property type="component" value="Unassembled WGS sequence"/>
</dbReference>
<evidence type="ECO:0000313" key="3">
    <source>
        <dbReference type="Proteomes" id="UP000597617"/>
    </source>
</evidence>
<proteinExistence type="predicted"/>
<feature type="chain" id="PRO_5045557652" description="Outer membrane protein beta-barrel domain-containing protein" evidence="1">
    <location>
        <begin position="20"/>
        <end position="201"/>
    </location>
</feature>
<accession>A0ABS0IJA1</accession>
<gene>
    <name evidence="2" type="ORF">I2I05_11315</name>
</gene>
<feature type="signal peptide" evidence="1">
    <location>
        <begin position="1"/>
        <end position="19"/>
    </location>
</feature>
<keyword evidence="3" id="KW-1185">Reference proteome</keyword>
<evidence type="ECO:0000313" key="2">
    <source>
        <dbReference type="EMBL" id="MBF9237983.1"/>
    </source>
</evidence>
<organism evidence="2 3">
    <name type="scientific">Hymenobacter jeongseonensis</name>
    <dbReference type="NCBI Taxonomy" id="2791027"/>
    <lineage>
        <taxon>Bacteria</taxon>
        <taxon>Pseudomonadati</taxon>
        <taxon>Bacteroidota</taxon>
        <taxon>Cytophagia</taxon>
        <taxon>Cytophagales</taxon>
        <taxon>Hymenobacteraceae</taxon>
        <taxon>Hymenobacter</taxon>
    </lineage>
</organism>
<dbReference type="RefSeq" id="WP_196282351.1">
    <property type="nucleotide sequence ID" value="NZ_JADQDQ010000004.1"/>
</dbReference>
<sequence>MKRYCFLLIGLFFSQAARAQPASPAPAATPLSGIWDGGVGIGNGIEIHGGYLSNHFLLLGRTRYKWWRPDSGPGSTGLFRQFNTRSRQTEVAALAGYSMPLSGTLLYAGAGVGYVTGRQLGEYRYTLRGNALIGGDTHYYAYRRYQAIGLPLEAGILFPAPKFKPSFGVTFQANLNPEQSVFCLLFTLWSGQFGRSIVPAL</sequence>
<comment type="caution">
    <text evidence="2">The sequence shown here is derived from an EMBL/GenBank/DDBJ whole genome shotgun (WGS) entry which is preliminary data.</text>
</comment>
<dbReference type="EMBL" id="JADQDQ010000004">
    <property type="protein sequence ID" value="MBF9237983.1"/>
    <property type="molecule type" value="Genomic_DNA"/>
</dbReference>
<protein>
    <recommendedName>
        <fullName evidence="4">Outer membrane protein beta-barrel domain-containing protein</fullName>
    </recommendedName>
</protein>
<evidence type="ECO:0008006" key="4">
    <source>
        <dbReference type="Google" id="ProtNLM"/>
    </source>
</evidence>
<name>A0ABS0IJA1_9BACT</name>